<dbReference type="EMBL" id="OC330418">
    <property type="protein sequence ID" value="CAD7417302.1"/>
    <property type="molecule type" value="Genomic_DNA"/>
</dbReference>
<protein>
    <submittedName>
        <fullName evidence="1">Uncharacterized protein</fullName>
    </submittedName>
</protein>
<accession>A0A7R9HDE9</accession>
<proteinExistence type="predicted"/>
<gene>
    <name evidence="1" type="ORF">TCEB3V08_LOCUS12929</name>
</gene>
<evidence type="ECO:0000313" key="1">
    <source>
        <dbReference type="EMBL" id="CAD7417302.1"/>
    </source>
</evidence>
<reference evidence="1" key="1">
    <citation type="submission" date="2020-11" db="EMBL/GenBank/DDBJ databases">
        <authorList>
            <person name="Tran Van P."/>
        </authorList>
    </citation>
    <scope>NUCLEOTIDE SEQUENCE</scope>
</reference>
<dbReference type="AlphaFoldDB" id="A0A7R9HDE9"/>
<sequence>MLAMKVEPLPTFKMKKDQSIHLIDQNNKRVPQTTLWLQQLALNLLQQQFFQQVLYLSLQTSPNLFHDLLSVLNALDQLNKYCNNIKVRRKKELNEETQELMGTRGGPYKPHSPSCPEVEVVAPHISYHLRYQWGWRCGGNGGCSCKAPQNLYVRGDCCL</sequence>
<name>A0A7R9HDE9_TIMCR</name>
<organism evidence="1">
    <name type="scientific">Timema cristinae</name>
    <name type="common">Walking stick</name>
    <dbReference type="NCBI Taxonomy" id="61476"/>
    <lineage>
        <taxon>Eukaryota</taxon>
        <taxon>Metazoa</taxon>
        <taxon>Ecdysozoa</taxon>
        <taxon>Arthropoda</taxon>
        <taxon>Hexapoda</taxon>
        <taxon>Insecta</taxon>
        <taxon>Pterygota</taxon>
        <taxon>Neoptera</taxon>
        <taxon>Polyneoptera</taxon>
        <taxon>Phasmatodea</taxon>
        <taxon>Timematodea</taxon>
        <taxon>Timematoidea</taxon>
        <taxon>Timematidae</taxon>
        <taxon>Timema</taxon>
    </lineage>
</organism>